<dbReference type="SUPFAM" id="SSF81606">
    <property type="entry name" value="PP2C-like"/>
    <property type="match status" value="1"/>
</dbReference>
<dbReference type="AlphaFoldDB" id="A0A919VHP6"/>
<evidence type="ECO:0000259" key="1">
    <source>
        <dbReference type="PROSITE" id="PS51746"/>
    </source>
</evidence>
<dbReference type="SMART" id="SM00332">
    <property type="entry name" value="PP2Cc"/>
    <property type="match status" value="1"/>
</dbReference>
<dbReference type="Proteomes" id="UP000679179">
    <property type="component" value="Unassembled WGS sequence"/>
</dbReference>
<evidence type="ECO:0000313" key="2">
    <source>
        <dbReference type="EMBL" id="GIM30467.1"/>
    </source>
</evidence>
<sequence>MFLANVIHGSYSDKGIRKENQDAHFFLIKDKIAVLAVADGMGGYSLGREVALAIVDAVKRELNLCDNFSIEYLKLLINKKYIQVNDYLYDKYRSKSILTGSTLSTLCFVEDKFLSVNVGDTKICRIRNNEIITISKIHNVAAEQYEKGIISYLEYKNNSKKNVLTQCIGIGKSINPHFSIDNFHKGDYYFICSDGVYNHIDDDDFLDAFLGKKIHTNEDMEMVCKDIVLKAYSNGSKDNMTIVAFKII</sequence>
<dbReference type="PROSITE" id="PS51746">
    <property type="entry name" value="PPM_2"/>
    <property type="match status" value="1"/>
</dbReference>
<dbReference type="CDD" id="cd00143">
    <property type="entry name" value="PP2Cc"/>
    <property type="match status" value="1"/>
</dbReference>
<dbReference type="InterPro" id="IPR036457">
    <property type="entry name" value="PPM-type-like_dom_sf"/>
</dbReference>
<keyword evidence="3" id="KW-1185">Reference proteome</keyword>
<dbReference type="SMART" id="SM00331">
    <property type="entry name" value="PP2C_SIG"/>
    <property type="match status" value="1"/>
</dbReference>
<comment type="caution">
    <text evidence="2">The sequence shown here is derived from an EMBL/GenBank/DDBJ whole genome shotgun (WGS) entry which is preliminary data.</text>
</comment>
<dbReference type="Pfam" id="PF13672">
    <property type="entry name" value="PP2C_2"/>
    <property type="match status" value="1"/>
</dbReference>
<accession>A0A919VHP6</accession>
<dbReference type="EMBL" id="BOPZ01000038">
    <property type="protein sequence ID" value="GIM30467.1"/>
    <property type="molecule type" value="Genomic_DNA"/>
</dbReference>
<feature type="domain" description="PPM-type phosphatase" evidence="1">
    <location>
        <begin position="7"/>
        <end position="247"/>
    </location>
</feature>
<proteinExistence type="predicted"/>
<gene>
    <name evidence="2" type="ORF">CPJCM30710_31330</name>
</gene>
<dbReference type="Gene3D" id="3.60.40.10">
    <property type="entry name" value="PPM-type phosphatase domain"/>
    <property type="match status" value="1"/>
</dbReference>
<name>A0A919VHP6_9CLOT</name>
<dbReference type="InterPro" id="IPR001932">
    <property type="entry name" value="PPM-type_phosphatase-like_dom"/>
</dbReference>
<evidence type="ECO:0000313" key="3">
    <source>
        <dbReference type="Proteomes" id="UP000679179"/>
    </source>
</evidence>
<dbReference type="RefSeq" id="WP_212905134.1">
    <property type="nucleotide sequence ID" value="NZ_BOPZ01000038.1"/>
</dbReference>
<organism evidence="2 3">
    <name type="scientific">Clostridium polyendosporum</name>
    <dbReference type="NCBI Taxonomy" id="69208"/>
    <lineage>
        <taxon>Bacteria</taxon>
        <taxon>Bacillati</taxon>
        <taxon>Bacillota</taxon>
        <taxon>Clostridia</taxon>
        <taxon>Eubacteriales</taxon>
        <taxon>Clostridiaceae</taxon>
        <taxon>Clostridium</taxon>
    </lineage>
</organism>
<protein>
    <submittedName>
        <fullName evidence="2">Serine/threonine protein phosphatase</fullName>
    </submittedName>
</protein>
<reference evidence="2" key="1">
    <citation type="submission" date="2021-03" db="EMBL/GenBank/DDBJ databases">
        <title>Taxonomic study of Clostridium polyendosporum from meadow-gley soil under rice.</title>
        <authorList>
            <person name="Kobayashi H."/>
            <person name="Tanizawa Y."/>
            <person name="Yagura M."/>
        </authorList>
    </citation>
    <scope>NUCLEOTIDE SEQUENCE</scope>
    <source>
        <strain evidence="2">JCM 30710</strain>
    </source>
</reference>